<evidence type="ECO:0000313" key="1">
    <source>
        <dbReference type="EMBL" id="GKV09976.1"/>
    </source>
</evidence>
<protein>
    <submittedName>
        <fullName evidence="1">Uncharacterized protein</fullName>
    </submittedName>
</protein>
<sequence>MHRRNQNPTIGLHVSTDRYYRKIDGCDLVARGDLATNPLQRPLTRDDSYLTRQVHVETGDWWWLVKKTCKVRDVGPISLSEEAAKFLLESVHPLLAGPPKGNHHLPLR</sequence>
<keyword evidence="2" id="KW-1185">Reference proteome</keyword>
<organism evidence="1 2">
    <name type="scientific">Rubroshorea leprosula</name>
    <dbReference type="NCBI Taxonomy" id="152421"/>
    <lineage>
        <taxon>Eukaryota</taxon>
        <taxon>Viridiplantae</taxon>
        <taxon>Streptophyta</taxon>
        <taxon>Embryophyta</taxon>
        <taxon>Tracheophyta</taxon>
        <taxon>Spermatophyta</taxon>
        <taxon>Magnoliopsida</taxon>
        <taxon>eudicotyledons</taxon>
        <taxon>Gunneridae</taxon>
        <taxon>Pentapetalae</taxon>
        <taxon>rosids</taxon>
        <taxon>malvids</taxon>
        <taxon>Malvales</taxon>
        <taxon>Dipterocarpaceae</taxon>
        <taxon>Rubroshorea</taxon>
    </lineage>
</organism>
<dbReference type="AlphaFoldDB" id="A0AAV5JBX7"/>
<accession>A0AAV5JBX7</accession>
<evidence type="ECO:0000313" key="2">
    <source>
        <dbReference type="Proteomes" id="UP001054252"/>
    </source>
</evidence>
<dbReference type="EMBL" id="BPVZ01000031">
    <property type="protein sequence ID" value="GKV09976.1"/>
    <property type="molecule type" value="Genomic_DNA"/>
</dbReference>
<gene>
    <name evidence="1" type="ORF">SLEP1_g21404</name>
</gene>
<name>A0AAV5JBX7_9ROSI</name>
<comment type="caution">
    <text evidence="1">The sequence shown here is derived from an EMBL/GenBank/DDBJ whole genome shotgun (WGS) entry which is preliminary data.</text>
</comment>
<dbReference type="Proteomes" id="UP001054252">
    <property type="component" value="Unassembled WGS sequence"/>
</dbReference>
<reference evidence="1 2" key="1">
    <citation type="journal article" date="2021" name="Commun. Biol.">
        <title>The genome of Shorea leprosula (Dipterocarpaceae) highlights the ecological relevance of drought in aseasonal tropical rainforests.</title>
        <authorList>
            <person name="Ng K.K.S."/>
            <person name="Kobayashi M.J."/>
            <person name="Fawcett J.A."/>
            <person name="Hatakeyama M."/>
            <person name="Paape T."/>
            <person name="Ng C.H."/>
            <person name="Ang C.C."/>
            <person name="Tnah L.H."/>
            <person name="Lee C.T."/>
            <person name="Nishiyama T."/>
            <person name="Sese J."/>
            <person name="O'Brien M.J."/>
            <person name="Copetti D."/>
            <person name="Mohd Noor M.I."/>
            <person name="Ong R.C."/>
            <person name="Putra M."/>
            <person name="Sireger I.Z."/>
            <person name="Indrioko S."/>
            <person name="Kosugi Y."/>
            <person name="Izuno A."/>
            <person name="Isagi Y."/>
            <person name="Lee S.L."/>
            <person name="Shimizu K.K."/>
        </authorList>
    </citation>
    <scope>NUCLEOTIDE SEQUENCE [LARGE SCALE GENOMIC DNA]</scope>
    <source>
        <strain evidence="1">214</strain>
    </source>
</reference>
<proteinExistence type="predicted"/>